<evidence type="ECO:0000313" key="4">
    <source>
        <dbReference type="Proteomes" id="UP000067689"/>
    </source>
</evidence>
<feature type="region of interest" description="Disordered" evidence="1">
    <location>
        <begin position="89"/>
        <end position="181"/>
    </location>
</feature>
<proteinExistence type="predicted"/>
<accession>A0A0U4CJW0</accession>
<keyword evidence="2" id="KW-1133">Transmembrane helix</keyword>
<keyword evidence="4" id="KW-1185">Reference proteome</keyword>
<sequence>MSIFPPTRIGRALVVSAALVGVTKVLPFLLQVVSMTGDERTELPPLTPTGTTRDFLLGNPVTWFLGVAAAAYVLLVVVDVVVFLARPRPARSRQTGRSGRSATRKPAARAPRRTATASAGRPRSTGTKRTAPARRPAPAQRSTTARPRPAATRTSGGRARPAAQRTPPPARDSSATRRRAS</sequence>
<dbReference type="RefSeq" id="WP_067853816.1">
    <property type="nucleotide sequence ID" value="NZ_CP011502.1"/>
</dbReference>
<feature type="transmembrane region" description="Helical" evidence="2">
    <location>
        <begin position="12"/>
        <end position="33"/>
    </location>
</feature>
<feature type="compositionally biased region" description="Basic residues" evidence="1">
    <location>
        <begin position="102"/>
        <end position="112"/>
    </location>
</feature>
<gene>
    <name evidence="3" type="ORF">AERYTH_01680</name>
</gene>
<keyword evidence="2" id="KW-0812">Transmembrane</keyword>
<dbReference type="PATRIC" id="fig|2041.4.peg.353"/>
<dbReference type="AlphaFoldDB" id="A0A0U4CJW0"/>
<organism evidence="3 4">
    <name type="scientific">Aeromicrobium erythreum</name>
    <dbReference type="NCBI Taxonomy" id="2041"/>
    <lineage>
        <taxon>Bacteria</taxon>
        <taxon>Bacillati</taxon>
        <taxon>Actinomycetota</taxon>
        <taxon>Actinomycetes</taxon>
        <taxon>Propionibacteriales</taxon>
        <taxon>Nocardioidaceae</taxon>
        <taxon>Aeromicrobium</taxon>
    </lineage>
</organism>
<evidence type="ECO:0000256" key="2">
    <source>
        <dbReference type="SAM" id="Phobius"/>
    </source>
</evidence>
<feature type="transmembrane region" description="Helical" evidence="2">
    <location>
        <begin position="63"/>
        <end position="85"/>
    </location>
</feature>
<protein>
    <submittedName>
        <fullName evidence="3">Uncharacterized protein</fullName>
    </submittedName>
</protein>
<dbReference type="KEGG" id="aer:AERYTH_01680"/>
<reference evidence="3 4" key="1">
    <citation type="journal article" date="1991" name="Int. J. Syst. Bacteriol.">
        <title>Description of the erythromycin-producing bacterium Arthrobacter sp. strain NRRL B-3381 as Aeromicrobium erythreum gen. nov., sp. nov.</title>
        <authorList>
            <person name="Miller E.S."/>
            <person name="Woese C.R."/>
            <person name="Brenner S."/>
        </authorList>
    </citation>
    <scope>NUCLEOTIDE SEQUENCE [LARGE SCALE GENOMIC DNA]</scope>
    <source>
        <strain evidence="3 4">AR18</strain>
    </source>
</reference>
<evidence type="ECO:0000313" key="3">
    <source>
        <dbReference type="EMBL" id="ALX03494.1"/>
    </source>
</evidence>
<keyword evidence="2" id="KW-0472">Membrane</keyword>
<feature type="compositionally biased region" description="Low complexity" evidence="1">
    <location>
        <begin position="113"/>
        <end position="165"/>
    </location>
</feature>
<name>A0A0U4CJW0_9ACTN</name>
<dbReference type="EMBL" id="CP011502">
    <property type="protein sequence ID" value="ALX03494.1"/>
    <property type="molecule type" value="Genomic_DNA"/>
</dbReference>
<dbReference type="STRING" id="2041.AERYTH_01680"/>
<dbReference type="Proteomes" id="UP000067689">
    <property type="component" value="Chromosome"/>
</dbReference>
<evidence type="ECO:0000256" key="1">
    <source>
        <dbReference type="SAM" id="MobiDB-lite"/>
    </source>
</evidence>